<keyword evidence="3" id="KW-0813">Transport</keyword>
<dbReference type="Proteomes" id="UP000225548">
    <property type="component" value="Unassembled WGS sequence"/>
</dbReference>
<gene>
    <name evidence="8" type="ORF">ATL42_2445</name>
</gene>
<protein>
    <submittedName>
        <fullName evidence="8">ABC-2 type transport system ATP-binding protein</fullName>
    </submittedName>
</protein>
<dbReference type="RefSeq" id="WP_098455550.1">
    <property type="nucleotide sequence ID" value="NZ_PDJG01000001.1"/>
</dbReference>
<dbReference type="PANTHER" id="PTHR42711">
    <property type="entry name" value="ABC TRANSPORTER ATP-BINDING PROTEIN"/>
    <property type="match status" value="1"/>
</dbReference>
<dbReference type="PROSITE" id="PS00211">
    <property type="entry name" value="ABC_TRANSPORTER_1"/>
    <property type="match status" value="1"/>
</dbReference>
<evidence type="ECO:0000256" key="6">
    <source>
        <dbReference type="ARBA" id="ARBA00023251"/>
    </source>
</evidence>
<dbReference type="SMART" id="SM00382">
    <property type="entry name" value="AAA"/>
    <property type="match status" value="1"/>
</dbReference>
<organism evidence="8 9">
    <name type="scientific">Sanguibacter antarcticus</name>
    <dbReference type="NCBI Taxonomy" id="372484"/>
    <lineage>
        <taxon>Bacteria</taxon>
        <taxon>Bacillati</taxon>
        <taxon>Actinomycetota</taxon>
        <taxon>Actinomycetes</taxon>
        <taxon>Micrococcales</taxon>
        <taxon>Sanguibacteraceae</taxon>
        <taxon>Sanguibacter</taxon>
    </lineage>
</organism>
<comment type="subcellular location">
    <subcellularLocation>
        <location evidence="1">Cell membrane</location>
        <topology evidence="1">Peripheral membrane protein</topology>
    </subcellularLocation>
</comment>
<evidence type="ECO:0000256" key="3">
    <source>
        <dbReference type="ARBA" id="ARBA00022448"/>
    </source>
</evidence>
<dbReference type="InterPro" id="IPR003593">
    <property type="entry name" value="AAA+_ATPase"/>
</dbReference>
<evidence type="ECO:0000256" key="2">
    <source>
        <dbReference type="ARBA" id="ARBA00005417"/>
    </source>
</evidence>
<evidence type="ECO:0000313" key="9">
    <source>
        <dbReference type="Proteomes" id="UP000225548"/>
    </source>
</evidence>
<evidence type="ECO:0000256" key="5">
    <source>
        <dbReference type="ARBA" id="ARBA00022840"/>
    </source>
</evidence>
<sequence length="302" mass="32198">MSGPDTVVESVGLTKSYGKFPALRGVDMEVERGEVHGFLGPNGAGKSTTIRILLGLLKADGGTVRLLGGDPWTDTVELHRRLAYVPGDVSLWPGMTGGEAIDLLGALRGGLDEQRRAELVERFELDPTKRGRQYSKGNRQKVAIVAALASDAELLVLDEPTSGLDPLMENVFQEVVTEATQRGATVLLSSHILAEVEILADRVSIIRDGQIVRSGTLTDLRGRARTTIHASTTRPPDLSDRELFGDVHVDGATLVVSVESGRIGEAMTLLAPAGLTALTVAPPSLESLFLRLYGSDDAEAAR</sequence>
<proteinExistence type="inferred from homology"/>
<dbReference type="OrthoDB" id="9804819at2"/>
<dbReference type="GO" id="GO:0005886">
    <property type="term" value="C:plasma membrane"/>
    <property type="evidence" value="ECO:0007669"/>
    <property type="project" value="UniProtKB-SubCell"/>
</dbReference>
<dbReference type="InterPro" id="IPR017871">
    <property type="entry name" value="ABC_transporter-like_CS"/>
</dbReference>
<evidence type="ECO:0000256" key="1">
    <source>
        <dbReference type="ARBA" id="ARBA00004202"/>
    </source>
</evidence>
<name>A0A2A9E7J4_9MICO</name>
<dbReference type="InterPro" id="IPR003439">
    <property type="entry name" value="ABC_transporter-like_ATP-bd"/>
</dbReference>
<dbReference type="Gene3D" id="3.40.50.300">
    <property type="entry name" value="P-loop containing nucleotide triphosphate hydrolases"/>
    <property type="match status" value="1"/>
</dbReference>
<keyword evidence="6" id="KW-0046">Antibiotic resistance</keyword>
<keyword evidence="4" id="KW-0547">Nucleotide-binding</keyword>
<dbReference type="SUPFAM" id="SSF52540">
    <property type="entry name" value="P-loop containing nucleoside triphosphate hydrolases"/>
    <property type="match status" value="1"/>
</dbReference>
<dbReference type="PANTHER" id="PTHR42711:SF5">
    <property type="entry name" value="ABC TRANSPORTER ATP-BINDING PROTEIN NATA"/>
    <property type="match status" value="1"/>
</dbReference>
<dbReference type="InterPro" id="IPR050763">
    <property type="entry name" value="ABC_transporter_ATP-binding"/>
</dbReference>
<dbReference type="GO" id="GO:0005524">
    <property type="term" value="F:ATP binding"/>
    <property type="evidence" value="ECO:0007669"/>
    <property type="project" value="UniProtKB-KW"/>
</dbReference>
<dbReference type="Pfam" id="PF00005">
    <property type="entry name" value="ABC_tran"/>
    <property type="match status" value="1"/>
</dbReference>
<dbReference type="EMBL" id="PDJG01000001">
    <property type="protein sequence ID" value="PFG34531.1"/>
    <property type="molecule type" value="Genomic_DNA"/>
</dbReference>
<dbReference type="GO" id="GO:0016887">
    <property type="term" value="F:ATP hydrolysis activity"/>
    <property type="evidence" value="ECO:0007669"/>
    <property type="project" value="InterPro"/>
</dbReference>
<dbReference type="AlphaFoldDB" id="A0A2A9E7J4"/>
<dbReference type="PROSITE" id="PS50893">
    <property type="entry name" value="ABC_TRANSPORTER_2"/>
    <property type="match status" value="1"/>
</dbReference>
<comment type="similarity">
    <text evidence="2">Belongs to the ABC transporter superfamily.</text>
</comment>
<accession>A0A2A9E7J4</accession>
<keyword evidence="5 8" id="KW-0067">ATP-binding</keyword>
<dbReference type="GO" id="GO:0046677">
    <property type="term" value="P:response to antibiotic"/>
    <property type="evidence" value="ECO:0007669"/>
    <property type="project" value="UniProtKB-KW"/>
</dbReference>
<evidence type="ECO:0000259" key="7">
    <source>
        <dbReference type="PROSITE" id="PS50893"/>
    </source>
</evidence>
<evidence type="ECO:0000256" key="4">
    <source>
        <dbReference type="ARBA" id="ARBA00022741"/>
    </source>
</evidence>
<keyword evidence="9" id="KW-1185">Reference proteome</keyword>
<comment type="caution">
    <text evidence="8">The sequence shown here is derived from an EMBL/GenBank/DDBJ whole genome shotgun (WGS) entry which is preliminary data.</text>
</comment>
<dbReference type="CDD" id="cd03230">
    <property type="entry name" value="ABC_DR_subfamily_A"/>
    <property type="match status" value="1"/>
</dbReference>
<reference evidence="8 9" key="1">
    <citation type="submission" date="2017-10" db="EMBL/GenBank/DDBJ databases">
        <title>Sequencing the genomes of 1000 actinobacteria strains.</title>
        <authorList>
            <person name="Klenk H.-P."/>
        </authorList>
    </citation>
    <scope>NUCLEOTIDE SEQUENCE [LARGE SCALE GENOMIC DNA]</scope>
    <source>
        <strain evidence="8 9">DSM 18966</strain>
    </source>
</reference>
<dbReference type="InterPro" id="IPR027417">
    <property type="entry name" value="P-loop_NTPase"/>
</dbReference>
<evidence type="ECO:0000313" key="8">
    <source>
        <dbReference type="EMBL" id="PFG34531.1"/>
    </source>
</evidence>
<feature type="domain" description="ABC transporter" evidence="7">
    <location>
        <begin position="8"/>
        <end position="233"/>
    </location>
</feature>